<accession>A0A919A262</accession>
<evidence type="ECO:0000313" key="3">
    <source>
        <dbReference type="EMBL" id="GHE84149.1"/>
    </source>
</evidence>
<dbReference type="PROSITE" id="PS51257">
    <property type="entry name" value="PROKAR_LIPOPROTEIN"/>
    <property type="match status" value="1"/>
</dbReference>
<protein>
    <submittedName>
        <fullName evidence="3">Uncharacterized protein</fullName>
    </submittedName>
</protein>
<keyword evidence="4" id="KW-1185">Reference proteome</keyword>
<dbReference type="EMBL" id="BNBT01000132">
    <property type="protein sequence ID" value="GHE84149.1"/>
    <property type="molecule type" value="Genomic_DNA"/>
</dbReference>
<dbReference type="Proteomes" id="UP000608024">
    <property type="component" value="Unassembled WGS sequence"/>
</dbReference>
<sequence length="65" mass="6360">MIPRLRIVLGLLAIAPAAAALCACGASDGLVAGERVGPVAAQPSPQPLWPDWSGAASRAPGADTG</sequence>
<dbReference type="RefSeq" id="WP_190139256.1">
    <property type="nucleotide sequence ID" value="NZ_BNBT01000132.1"/>
</dbReference>
<reference evidence="3" key="1">
    <citation type="journal article" date="2014" name="Int. J. Syst. Evol. Microbiol.">
        <title>Complete genome sequence of Corynebacterium casei LMG S-19264T (=DSM 44701T), isolated from a smear-ripened cheese.</title>
        <authorList>
            <consortium name="US DOE Joint Genome Institute (JGI-PGF)"/>
            <person name="Walter F."/>
            <person name="Albersmeier A."/>
            <person name="Kalinowski J."/>
            <person name="Ruckert C."/>
        </authorList>
    </citation>
    <scope>NUCLEOTIDE SEQUENCE</scope>
    <source>
        <strain evidence="3">JCM 4784</strain>
    </source>
</reference>
<name>A0A919A262_9ACTN</name>
<dbReference type="AlphaFoldDB" id="A0A919A262"/>
<keyword evidence="2" id="KW-0732">Signal</keyword>
<gene>
    <name evidence="3" type="ORF">GCM10018785_60110</name>
</gene>
<evidence type="ECO:0000256" key="2">
    <source>
        <dbReference type="SAM" id="SignalP"/>
    </source>
</evidence>
<proteinExistence type="predicted"/>
<evidence type="ECO:0000256" key="1">
    <source>
        <dbReference type="SAM" id="MobiDB-lite"/>
    </source>
</evidence>
<evidence type="ECO:0000313" key="4">
    <source>
        <dbReference type="Proteomes" id="UP000608024"/>
    </source>
</evidence>
<feature type="chain" id="PRO_5039115319" evidence="2">
    <location>
        <begin position="20"/>
        <end position="65"/>
    </location>
</feature>
<feature type="signal peptide" evidence="2">
    <location>
        <begin position="1"/>
        <end position="19"/>
    </location>
</feature>
<comment type="caution">
    <text evidence="3">The sequence shown here is derived from an EMBL/GenBank/DDBJ whole genome shotgun (WGS) entry which is preliminary data.</text>
</comment>
<reference evidence="3" key="2">
    <citation type="submission" date="2020-09" db="EMBL/GenBank/DDBJ databases">
        <authorList>
            <person name="Sun Q."/>
            <person name="Ohkuma M."/>
        </authorList>
    </citation>
    <scope>NUCLEOTIDE SEQUENCE</scope>
    <source>
        <strain evidence="3">JCM 4784</strain>
    </source>
</reference>
<organism evidence="3 4">
    <name type="scientific">Streptomyces longispororuber</name>
    <dbReference type="NCBI Taxonomy" id="68230"/>
    <lineage>
        <taxon>Bacteria</taxon>
        <taxon>Bacillati</taxon>
        <taxon>Actinomycetota</taxon>
        <taxon>Actinomycetes</taxon>
        <taxon>Kitasatosporales</taxon>
        <taxon>Streptomycetaceae</taxon>
        <taxon>Streptomyces</taxon>
    </lineage>
</organism>
<feature type="region of interest" description="Disordered" evidence="1">
    <location>
        <begin position="40"/>
        <end position="65"/>
    </location>
</feature>